<reference evidence="1" key="1">
    <citation type="journal article" date="2014" name="Int. J. Syst. Evol. Microbiol.">
        <title>Complete genome sequence of Corynebacterium casei LMG S-19264T (=DSM 44701T), isolated from a smear-ripened cheese.</title>
        <authorList>
            <consortium name="US DOE Joint Genome Institute (JGI-PGF)"/>
            <person name="Walter F."/>
            <person name="Albersmeier A."/>
            <person name="Kalinowski J."/>
            <person name="Ruckert C."/>
        </authorList>
    </citation>
    <scope>NUCLEOTIDE SEQUENCE</scope>
    <source>
        <strain evidence="1">JCM 4477</strain>
    </source>
</reference>
<evidence type="ECO:0000313" key="2">
    <source>
        <dbReference type="Proteomes" id="UP000630718"/>
    </source>
</evidence>
<accession>A0A919EBQ8</accession>
<sequence>MGASTAWGHAVVPLTGDKLALAIELGETCGARGCAKSPTWVTSYSYVTGRAGRTSKRHQRVCADHALNFADKHDLLLTHDARRAAAGDWDNYEEDQQP</sequence>
<protein>
    <submittedName>
        <fullName evidence="1">Uncharacterized protein</fullName>
    </submittedName>
</protein>
<evidence type="ECO:0000313" key="1">
    <source>
        <dbReference type="EMBL" id="GHF34990.1"/>
    </source>
</evidence>
<dbReference type="EMBL" id="BNBI01000025">
    <property type="protein sequence ID" value="GHF34990.1"/>
    <property type="molecule type" value="Genomic_DNA"/>
</dbReference>
<organism evidence="1 2">
    <name type="scientific">Streptomyces fumanus</name>
    <dbReference type="NCBI Taxonomy" id="67302"/>
    <lineage>
        <taxon>Bacteria</taxon>
        <taxon>Bacillati</taxon>
        <taxon>Actinomycetota</taxon>
        <taxon>Actinomycetes</taxon>
        <taxon>Kitasatosporales</taxon>
        <taxon>Streptomycetaceae</taxon>
        <taxon>Streptomyces</taxon>
    </lineage>
</organism>
<name>A0A919EBQ8_9ACTN</name>
<dbReference type="AlphaFoldDB" id="A0A919EBQ8"/>
<dbReference type="RefSeq" id="WP_190208569.1">
    <property type="nucleotide sequence ID" value="NZ_BNBI01000025.1"/>
</dbReference>
<reference evidence="1" key="2">
    <citation type="submission" date="2020-09" db="EMBL/GenBank/DDBJ databases">
        <authorList>
            <person name="Sun Q."/>
            <person name="Ohkuma M."/>
        </authorList>
    </citation>
    <scope>NUCLEOTIDE SEQUENCE</scope>
    <source>
        <strain evidence="1">JCM 4477</strain>
    </source>
</reference>
<proteinExistence type="predicted"/>
<comment type="caution">
    <text evidence="1">The sequence shown here is derived from an EMBL/GenBank/DDBJ whole genome shotgun (WGS) entry which is preliminary data.</text>
</comment>
<keyword evidence="2" id="KW-1185">Reference proteome</keyword>
<dbReference type="Proteomes" id="UP000630718">
    <property type="component" value="Unassembled WGS sequence"/>
</dbReference>
<gene>
    <name evidence="1" type="ORF">GCM10018772_70670</name>
</gene>